<feature type="transmembrane region" description="Helical" evidence="7">
    <location>
        <begin position="381"/>
        <end position="401"/>
    </location>
</feature>
<feature type="transmembrane region" description="Helical" evidence="7">
    <location>
        <begin position="348"/>
        <end position="369"/>
    </location>
</feature>
<evidence type="ECO:0000256" key="3">
    <source>
        <dbReference type="ARBA" id="ARBA00022519"/>
    </source>
</evidence>
<comment type="function">
    <text evidence="7">Na(+)/H(+) antiporter that extrudes sodium in exchange for external protons.</text>
</comment>
<evidence type="ECO:0000256" key="2">
    <source>
        <dbReference type="ARBA" id="ARBA00022475"/>
    </source>
</evidence>
<dbReference type="InterPro" id="IPR023171">
    <property type="entry name" value="Na/H_antiporter_dom_sf"/>
</dbReference>
<keyword evidence="7" id="KW-0813">Transport</keyword>
<feature type="transmembrane region" description="Helical" evidence="7">
    <location>
        <begin position="31"/>
        <end position="54"/>
    </location>
</feature>
<keyword evidence="7" id="KW-0050">Antiport</keyword>
<comment type="similarity">
    <text evidence="7">Belongs to the NhaA Na(+)/H(+) (TC 2.A.33) antiporter family.</text>
</comment>
<reference evidence="8 9" key="1">
    <citation type="submission" date="2018-04" db="EMBL/GenBank/DDBJ databases">
        <title>Novel Campyloabacter and Helicobacter Species and Strains.</title>
        <authorList>
            <person name="Mannion A.J."/>
            <person name="Shen Z."/>
            <person name="Fox J.G."/>
        </authorList>
    </citation>
    <scope>NUCLEOTIDE SEQUENCE [LARGE SCALE GENOMIC DNA]</scope>
    <source>
        <strain evidence="8 9">MIT 98-6070</strain>
    </source>
</reference>
<feature type="transmembrane region" description="Helical" evidence="7">
    <location>
        <begin position="222"/>
        <end position="253"/>
    </location>
</feature>
<dbReference type="EMBL" id="NXLR01000016">
    <property type="protein sequence ID" value="RDU59219.1"/>
    <property type="molecule type" value="Genomic_DNA"/>
</dbReference>
<comment type="subcellular location">
    <subcellularLocation>
        <location evidence="1">Cell inner membrane</location>
        <topology evidence="1">Multi-pass membrane protein</topology>
    </subcellularLocation>
    <subcellularLocation>
        <location evidence="7">Cell membrane</location>
        <topology evidence="7">Multi-pass membrane protein</topology>
    </subcellularLocation>
</comment>
<feature type="transmembrane region" description="Helical" evidence="7">
    <location>
        <begin position="421"/>
        <end position="444"/>
    </location>
</feature>
<gene>
    <name evidence="7 8" type="primary">nhaA</name>
    <name evidence="8" type="ORF">CQA63_07620</name>
</gene>
<dbReference type="NCBIfam" id="TIGR00773">
    <property type="entry name" value="NhaA"/>
    <property type="match status" value="1"/>
</dbReference>
<accession>A0A3D8I262</accession>
<feature type="transmembrane region" description="Helical" evidence="7">
    <location>
        <begin position="138"/>
        <end position="160"/>
    </location>
</feature>
<keyword evidence="7" id="KW-0739">Sodium transport</keyword>
<feature type="transmembrane region" description="Helical" evidence="7">
    <location>
        <begin position="456"/>
        <end position="475"/>
    </location>
</feature>
<evidence type="ECO:0000256" key="5">
    <source>
        <dbReference type="ARBA" id="ARBA00022989"/>
    </source>
</evidence>
<keyword evidence="2 7" id="KW-1003">Cell membrane</keyword>
<dbReference type="OrthoDB" id="9808135at2"/>
<feature type="transmembrane region" description="Helical" evidence="7">
    <location>
        <begin position="167"/>
        <end position="191"/>
    </location>
</feature>
<protein>
    <recommendedName>
        <fullName evidence="7">Na(+)/H(+) antiporter NhaA</fullName>
    </recommendedName>
    <alternativeName>
        <fullName evidence="7">Sodium/proton antiporter NhaA</fullName>
    </alternativeName>
</protein>
<dbReference type="AlphaFoldDB" id="A0A3D8I262"/>
<organism evidence="8 9">
    <name type="scientific">Helicobacter marmotae</name>
    <dbReference type="NCBI Taxonomy" id="152490"/>
    <lineage>
        <taxon>Bacteria</taxon>
        <taxon>Pseudomonadati</taxon>
        <taxon>Campylobacterota</taxon>
        <taxon>Epsilonproteobacteria</taxon>
        <taxon>Campylobacterales</taxon>
        <taxon>Helicobacteraceae</taxon>
        <taxon>Helicobacter</taxon>
    </lineage>
</organism>
<dbReference type="GO" id="GO:0015385">
    <property type="term" value="F:sodium:proton antiporter activity"/>
    <property type="evidence" value="ECO:0007669"/>
    <property type="project" value="UniProtKB-UniRule"/>
</dbReference>
<keyword evidence="7" id="KW-0406">Ion transport</keyword>
<dbReference type="Gene3D" id="1.20.1530.10">
    <property type="entry name" value="Na+/H+ antiporter like domain"/>
    <property type="match status" value="1"/>
</dbReference>
<keyword evidence="5 7" id="KW-1133">Transmembrane helix</keyword>
<evidence type="ECO:0000313" key="9">
    <source>
        <dbReference type="Proteomes" id="UP000256599"/>
    </source>
</evidence>
<feature type="transmembrane region" description="Helical" evidence="7">
    <location>
        <begin position="197"/>
        <end position="215"/>
    </location>
</feature>
<keyword evidence="6 7" id="KW-0472">Membrane</keyword>
<keyword evidence="9" id="KW-1185">Reference proteome</keyword>
<dbReference type="RefSeq" id="WP_104700088.1">
    <property type="nucleotide sequence ID" value="NZ_FZPP01000020.1"/>
</dbReference>
<dbReference type="PANTHER" id="PTHR30341">
    <property type="entry name" value="SODIUM ION/PROTON ANTIPORTER NHAA-RELATED"/>
    <property type="match status" value="1"/>
</dbReference>
<keyword evidence="4 7" id="KW-0812">Transmembrane</keyword>
<dbReference type="PANTHER" id="PTHR30341:SF0">
    <property type="entry name" value="NA(+)_H(+) ANTIPORTER NHAA"/>
    <property type="match status" value="1"/>
</dbReference>
<evidence type="ECO:0000256" key="6">
    <source>
        <dbReference type="ARBA" id="ARBA00023136"/>
    </source>
</evidence>
<comment type="catalytic activity">
    <reaction evidence="7">
        <text>Na(+)(in) + 2 H(+)(out) = Na(+)(out) + 2 H(+)(in)</text>
        <dbReference type="Rhea" id="RHEA:29251"/>
        <dbReference type="ChEBI" id="CHEBI:15378"/>
        <dbReference type="ChEBI" id="CHEBI:29101"/>
    </reaction>
</comment>
<dbReference type="HAMAP" id="MF_01844">
    <property type="entry name" value="NhaA"/>
    <property type="match status" value="1"/>
</dbReference>
<dbReference type="Proteomes" id="UP000256599">
    <property type="component" value="Unassembled WGS sequence"/>
</dbReference>
<sequence length="510" mass="57023">MMEAKITHNRHSYVKDKLQESLNRFITHESFGGILLAFCVIAAMVVANSSYASLYFEFFHSEFGAFFGDSVLKISLQDFINDVLMSFFFLLVGLEMKREMLYGELAGFKKVSFSFLAAFGGIICPVLIYLHFNVDTIYQSGFGVAMSTDTAFALGLIMLLGDRVPKILKIFLVTLAVADDLGAISVIAIFYSDNIDMQWIYASLVLIAVLIYLNYRDTKHLSLYFLVGILLWICVHHSGIHVTIAAVILAMAIPGRTRVNKRYFINMLKEFDKMKVATNGWNDVIHAREVEKMGFWRGSLKNIKNFMFGTENVEKKIDMAKTSQLVHMLDTIGTYSRYAQNPLIRLEIALQPLCAYFFVPLFAFANAGVSLEGEIDISLNSVMLGTILGLVVGKPIGVLLFCFLGEKLNLATRPKDLNYAHILSVGMISGIGFTMSMFVANLAYKDDVLSIDMSKISILVASSIAAILGLLAVYLSTIKQEEREDSISEEDKTHKLEDEIQKLKDTQSVI</sequence>
<evidence type="ECO:0000256" key="1">
    <source>
        <dbReference type="ARBA" id="ARBA00004429"/>
    </source>
</evidence>
<evidence type="ECO:0000256" key="4">
    <source>
        <dbReference type="ARBA" id="ARBA00022692"/>
    </source>
</evidence>
<dbReference type="InterPro" id="IPR004670">
    <property type="entry name" value="NhaA"/>
</dbReference>
<evidence type="ECO:0000313" key="8">
    <source>
        <dbReference type="EMBL" id="RDU59219.1"/>
    </source>
</evidence>
<comment type="caution">
    <text evidence="8">The sequence shown here is derived from an EMBL/GenBank/DDBJ whole genome shotgun (WGS) entry which is preliminary data.</text>
</comment>
<dbReference type="GO" id="GO:0006885">
    <property type="term" value="P:regulation of pH"/>
    <property type="evidence" value="ECO:0007669"/>
    <property type="project" value="UniProtKB-UniRule"/>
</dbReference>
<feature type="transmembrane region" description="Helical" evidence="7">
    <location>
        <begin position="113"/>
        <end position="132"/>
    </location>
</feature>
<evidence type="ECO:0000256" key="7">
    <source>
        <dbReference type="HAMAP-Rule" id="MF_01844"/>
    </source>
</evidence>
<name>A0A3D8I262_9HELI</name>
<dbReference type="Pfam" id="PF06965">
    <property type="entry name" value="Na_H_antiport_1"/>
    <property type="match status" value="1"/>
</dbReference>
<proteinExistence type="inferred from homology"/>
<keyword evidence="3" id="KW-0997">Cell inner membrane</keyword>
<keyword evidence="7" id="KW-0915">Sodium</keyword>
<dbReference type="GO" id="GO:0005886">
    <property type="term" value="C:plasma membrane"/>
    <property type="evidence" value="ECO:0007669"/>
    <property type="project" value="UniProtKB-SubCell"/>
</dbReference>